<evidence type="ECO:0000313" key="2">
    <source>
        <dbReference type="Proteomes" id="UP000638560"/>
    </source>
</evidence>
<protein>
    <submittedName>
        <fullName evidence="1">Uncharacterized protein</fullName>
    </submittedName>
</protein>
<dbReference type="Proteomes" id="UP000638560">
    <property type="component" value="Unassembled WGS sequence"/>
</dbReference>
<name>A0ABS0H9U2_9ACTN</name>
<gene>
    <name evidence="1" type="ORF">I0C86_41040</name>
</gene>
<evidence type="ECO:0000313" key="1">
    <source>
        <dbReference type="EMBL" id="MBF9135238.1"/>
    </source>
</evidence>
<dbReference type="EMBL" id="JADPUN010000422">
    <property type="protein sequence ID" value="MBF9135238.1"/>
    <property type="molecule type" value="Genomic_DNA"/>
</dbReference>
<dbReference type="RefSeq" id="WP_196206695.1">
    <property type="nucleotide sequence ID" value="NZ_JADPUN010000422.1"/>
</dbReference>
<organism evidence="1 2">
    <name type="scientific">Plantactinospora alkalitolerans</name>
    <dbReference type="NCBI Taxonomy" id="2789879"/>
    <lineage>
        <taxon>Bacteria</taxon>
        <taxon>Bacillati</taxon>
        <taxon>Actinomycetota</taxon>
        <taxon>Actinomycetes</taxon>
        <taxon>Micromonosporales</taxon>
        <taxon>Micromonosporaceae</taxon>
        <taxon>Plantactinospora</taxon>
    </lineage>
</organism>
<sequence>MEIQASDADETIWQALHPAENVKQIEGETAEDVARWVAGNQTVAEGPHWRVAVWTGADADTVGEPAAIWSADDEAALV</sequence>
<reference evidence="1 2" key="1">
    <citation type="submission" date="2020-11" db="EMBL/GenBank/DDBJ databases">
        <title>A novel isolate from a Black sea contaminated sediment with potential to produce alkanes: Plantactinospora alkalitolerans sp. nov.</title>
        <authorList>
            <person name="Carro L."/>
            <person name="Veyisoglu A."/>
            <person name="Guven K."/>
            <person name="Schumann P."/>
            <person name="Klenk H.-P."/>
            <person name="Sahin N."/>
        </authorList>
    </citation>
    <scope>NUCLEOTIDE SEQUENCE [LARGE SCALE GENOMIC DNA]</scope>
    <source>
        <strain evidence="1 2">S1510</strain>
    </source>
</reference>
<accession>A0ABS0H9U2</accession>
<proteinExistence type="predicted"/>
<comment type="caution">
    <text evidence="1">The sequence shown here is derived from an EMBL/GenBank/DDBJ whole genome shotgun (WGS) entry which is preliminary data.</text>
</comment>
<keyword evidence="2" id="KW-1185">Reference proteome</keyword>